<dbReference type="InterPro" id="IPR001584">
    <property type="entry name" value="Integrase_cat-core"/>
</dbReference>
<dbReference type="SUPFAM" id="SSF53098">
    <property type="entry name" value="Ribonuclease H-like"/>
    <property type="match status" value="1"/>
</dbReference>
<dbReference type="Gene3D" id="3.30.420.10">
    <property type="entry name" value="Ribonuclease H-like superfamily/Ribonuclease H"/>
    <property type="match status" value="1"/>
</dbReference>
<dbReference type="InterPro" id="IPR012337">
    <property type="entry name" value="RNaseH-like_sf"/>
</dbReference>
<dbReference type="RefSeq" id="XP_008484575.1">
    <property type="nucleotide sequence ID" value="XM_008486353.1"/>
</dbReference>
<protein>
    <submittedName>
        <fullName evidence="4">Uncharacterized protein K02A2.6-like</fullName>
    </submittedName>
</protein>
<dbReference type="OMA" id="YVWEFAN"/>
<dbReference type="GeneID" id="103521247"/>
<dbReference type="AlphaFoldDB" id="A0A1S3DM06"/>
<dbReference type="PANTHER" id="PTHR37984:SF5">
    <property type="entry name" value="PROTEIN NYNRIN-LIKE"/>
    <property type="match status" value="1"/>
</dbReference>
<keyword evidence="3" id="KW-1185">Reference proteome</keyword>
<evidence type="ECO:0000313" key="3">
    <source>
        <dbReference type="Proteomes" id="UP000079169"/>
    </source>
</evidence>
<feature type="region of interest" description="Disordered" evidence="1">
    <location>
        <begin position="183"/>
        <end position="219"/>
    </location>
</feature>
<dbReference type="Proteomes" id="UP000079169">
    <property type="component" value="Unplaced"/>
</dbReference>
<gene>
    <name evidence="4" type="primary">LOC103521247</name>
</gene>
<dbReference type="KEGG" id="dci:103521247"/>
<reference evidence="4" key="1">
    <citation type="submission" date="2025-08" db="UniProtKB">
        <authorList>
            <consortium name="RefSeq"/>
        </authorList>
    </citation>
    <scope>IDENTIFICATION</scope>
</reference>
<feature type="non-terminal residue" evidence="4">
    <location>
        <position position="234"/>
    </location>
</feature>
<dbReference type="GO" id="GO:0003676">
    <property type="term" value="F:nucleic acid binding"/>
    <property type="evidence" value="ECO:0007669"/>
    <property type="project" value="InterPro"/>
</dbReference>
<dbReference type="PANTHER" id="PTHR37984">
    <property type="entry name" value="PROTEIN CBG26694"/>
    <property type="match status" value="1"/>
</dbReference>
<sequence length="234" mass="26587">MIIVSDNHSIFQSEEFHSYCTNHGIFQKFIAPGHPATNGLAERNIQTLKNRLRTLASDSTPLQEKVQNILLRYRATPLACGKIPGELYLHRKIRIRLDAIFPYQPEPVKNPSKPVRSLQVGERVQVRLFINNKYVWEFANVKKKLGSRHYLVHLDSGRIIKRHINQLRPSLVPKKTVTFNIPGLPRSPDIQPQSPIRSPVIQPQSPIRSPVQSPAIQPPAARPVTKTDVLLYGL</sequence>
<evidence type="ECO:0000313" key="4">
    <source>
        <dbReference type="RefSeq" id="XP_008484575.1"/>
    </source>
</evidence>
<proteinExistence type="predicted"/>
<organism evidence="3 4">
    <name type="scientific">Diaphorina citri</name>
    <name type="common">Asian citrus psyllid</name>
    <dbReference type="NCBI Taxonomy" id="121845"/>
    <lineage>
        <taxon>Eukaryota</taxon>
        <taxon>Metazoa</taxon>
        <taxon>Ecdysozoa</taxon>
        <taxon>Arthropoda</taxon>
        <taxon>Hexapoda</taxon>
        <taxon>Insecta</taxon>
        <taxon>Pterygota</taxon>
        <taxon>Neoptera</taxon>
        <taxon>Paraneoptera</taxon>
        <taxon>Hemiptera</taxon>
        <taxon>Sternorrhyncha</taxon>
        <taxon>Psylloidea</taxon>
        <taxon>Psyllidae</taxon>
        <taxon>Diaphorininae</taxon>
        <taxon>Diaphorina</taxon>
    </lineage>
</organism>
<dbReference type="InterPro" id="IPR036397">
    <property type="entry name" value="RNaseH_sf"/>
</dbReference>
<dbReference type="STRING" id="121845.A0A1S3DM06"/>
<evidence type="ECO:0000259" key="2">
    <source>
        <dbReference type="PROSITE" id="PS50994"/>
    </source>
</evidence>
<feature type="domain" description="Integrase catalytic" evidence="2">
    <location>
        <begin position="1"/>
        <end position="92"/>
    </location>
</feature>
<dbReference type="GO" id="GO:0015074">
    <property type="term" value="P:DNA integration"/>
    <property type="evidence" value="ECO:0007669"/>
    <property type="project" value="InterPro"/>
</dbReference>
<accession>A0A1S3DM06</accession>
<evidence type="ECO:0000256" key="1">
    <source>
        <dbReference type="SAM" id="MobiDB-lite"/>
    </source>
</evidence>
<name>A0A1S3DM06_DIACI</name>
<dbReference type="PROSITE" id="PS50994">
    <property type="entry name" value="INTEGRASE"/>
    <property type="match status" value="1"/>
</dbReference>
<feature type="compositionally biased region" description="Polar residues" evidence="1">
    <location>
        <begin position="190"/>
        <end position="215"/>
    </location>
</feature>
<dbReference type="PaxDb" id="121845-A0A1S3DM06"/>
<dbReference type="InterPro" id="IPR050951">
    <property type="entry name" value="Retrovirus_Pol_polyprotein"/>
</dbReference>